<comment type="similarity">
    <text evidence="9">Belongs to the glycosyltransferase 9 family.</text>
</comment>
<keyword evidence="5" id="KW-0328">Glycosyltransferase</keyword>
<dbReference type="OrthoDB" id="9767552at2"/>
<evidence type="ECO:0000256" key="9">
    <source>
        <dbReference type="ARBA" id="ARBA00043995"/>
    </source>
</evidence>
<dbReference type="GO" id="GO:0009244">
    <property type="term" value="P:lipopolysaccharide core region biosynthetic process"/>
    <property type="evidence" value="ECO:0007669"/>
    <property type="project" value="InterPro"/>
</dbReference>
<comment type="subcellular location">
    <subcellularLocation>
        <location evidence="1">Cell inner membrane</location>
        <topology evidence="1">Peripheral membrane protein</topology>
        <orientation evidence="1">Cytoplasmic side</orientation>
    </subcellularLocation>
</comment>
<evidence type="ECO:0000256" key="2">
    <source>
        <dbReference type="ARBA" id="ARBA00004713"/>
    </source>
</evidence>
<keyword evidence="6 14" id="KW-0808">Transferase</keyword>
<evidence type="ECO:0000256" key="10">
    <source>
        <dbReference type="ARBA" id="ARBA00044041"/>
    </source>
</evidence>
<dbReference type="EMBL" id="LR217720">
    <property type="protein sequence ID" value="VFP84490.1"/>
    <property type="molecule type" value="Genomic_DNA"/>
</dbReference>
<sequence>MRVLIVKTSSMGDILHSLPALTDAMLSVPNVSFEWVIEEDFAQIPSWHPAVNRVIPVAIRRWRKNWFRSLVRKEYQEFKKSLQLYSYDAVIDAQGLMKSATLVSRLAKGITHGGDIHSTKEPCASFWYDKRYNIPQKKHAVQRTRILFAKSLRYDLPTIIGNYAIAQRFNKNLPLDSGQYLVCIHATTRRDKEWPEMQWRRLIKFIQTTGLYVKLPWGIQHEFLRAKRLAQGFSHVEILPKMTLEKIAHILAGARAVISVDTGLSHLAAALNCHNITLYGPTNVKLIGTYGRNQIVLCSLEKNMTTLTSDTVQLSLEQLLYETTACD</sequence>
<keyword evidence="3" id="KW-1003">Cell membrane</keyword>
<evidence type="ECO:0000313" key="14">
    <source>
        <dbReference type="EMBL" id="VFP84490.1"/>
    </source>
</evidence>
<dbReference type="InterPro" id="IPR002201">
    <property type="entry name" value="Glyco_trans_9"/>
</dbReference>
<dbReference type="GO" id="GO:0008713">
    <property type="term" value="F:ADP-heptose-lipopolysaccharide heptosyltransferase activity"/>
    <property type="evidence" value="ECO:0007669"/>
    <property type="project" value="TreeGrafter"/>
</dbReference>
<name>A0A451DDL8_9GAMM</name>
<evidence type="ECO:0000256" key="13">
    <source>
        <dbReference type="ARBA" id="ARBA00049201"/>
    </source>
</evidence>
<dbReference type="Gene3D" id="3.40.50.2000">
    <property type="entry name" value="Glycogen Phosphorylase B"/>
    <property type="match status" value="2"/>
</dbReference>
<keyword evidence="4" id="KW-0997">Cell inner membrane</keyword>
<evidence type="ECO:0000256" key="8">
    <source>
        <dbReference type="ARBA" id="ARBA00023136"/>
    </source>
</evidence>
<accession>A0A451DDL8</accession>
<keyword evidence="8" id="KW-0472">Membrane</keyword>
<evidence type="ECO:0000256" key="3">
    <source>
        <dbReference type="ARBA" id="ARBA00022475"/>
    </source>
</evidence>
<evidence type="ECO:0000256" key="5">
    <source>
        <dbReference type="ARBA" id="ARBA00022676"/>
    </source>
</evidence>
<comment type="catalytic activity">
    <reaction evidence="13">
        <text>an alpha-Kdo-(2-&gt;4)-alpha-Kdo-(2-&gt;6)-lipid A + ADP-L-glycero-beta-D-manno-heptose = an L-alpha-D-Hep-(1-&gt;5)-[alpha-Kdo-(2-&gt;4)]-alpha-Kdo-(2-&gt;6)-lipid A + ADP + H(+)</text>
        <dbReference type="Rhea" id="RHEA:74067"/>
        <dbReference type="ChEBI" id="CHEBI:15378"/>
        <dbReference type="ChEBI" id="CHEBI:61506"/>
        <dbReference type="ChEBI" id="CHEBI:176431"/>
        <dbReference type="ChEBI" id="CHEBI:193068"/>
        <dbReference type="ChEBI" id="CHEBI:456216"/>
        <dbReference type="EC" id="2.4.99.23"/>
    </reaction>
</comment>
<dbReference type="NCBIfam" id="TIGR02193">
    <property type="entry name" value="heptsyl_trn_I"/>
    <property type="match status" value="1"/>
</dbReference>
<evidence type="ECO:0000256" key="6">
    <source>
        <dbReference type="ARBA" id="ARBA00022679"/>
    </source>
</evidence>
<dbReference type="GO" id="GO:0005886">
    <property type="term" value="C:plasma membrane"/>
    <property type="evidence" value="ECO:0007669"/>
    <property type="project" value="UniProtKB-SubCell"/>
</dbReference>
<dbReference type="InterPro" id="IPR051199">
    <property type="entry name" value="LPS_LOS_Heptosyltrfase"/>
</dbReference>
<evidence type="ECO:0000256" key="1">
    <source>
        <dbReference type="ARBA" id="ARBA00004515"/>
    </source>
</evidence>
<dbReference type="SUPFAM" id="SSF53756">
    <property type="entry name" value="UDP-Glycosyltransferase/glycogen phosphorylase"/>
    <property type="match status" value="1"/>
</dbReference>
<dbReference type="CDD" id="cd03789">
    <property type="entry name" value="GT9_LPS_heptosyltransferase"/>
    <property type="match status" value="1"/>
</dbReference>
<keyword evidence="7" id="KW-0448">Lipopolysaccharide biosynthesis</keyword>
<dbReference type="PANTHER" id="PTHR30160:SF19">
    <property type="entry name" value="LIPOPOLYSACCHARIDE HEPTOSYLTRANSFERASE 1"/>
    <property type="match status" value="1"/>
</dbReference>
<dbReference type="NCBIfam" id="NF008204">
    <property type="entry name" value="PRK10964.1"/>
    <property type="match status" value="1"/>
</dbReference>
<dbReference type="GO" id="GO:0005829">
    <property type="term" value="C:cytosol"/>
    <property type="evidence" value="ECO:0007669"/>
    <property type="project" value="TreeGrafter"/>
</dbReference>
<evidence type="ECO:0000256" key="11">
    <source>
        <dbReference type="ARBA" id="ARBA00044190"/>
    </source>
</evidence>
<proteinExistence type="inferred from homology"/>
<organism evidence="14 15">
    <name type="scientific">Candidatus Erwinia haradaeae</name>
    <dbReference type="NCBI Taxonomy" id="1922217"/>
    <lineage>
        <taxon>Bacteria</taxon>
        <taxon>Pseudomonadati</taxon>
        <taxon>Pseudomonadota</taxon>
        <taxon>Gammaproteobacteria</taxon>
        <taxon>Enterobacterales</taxon>
        <taxon>Erwiniaceae</taxon>
        <taxon>Erwinia</taxon>
    </lineage>
</organism>
<dbReference type="Proteomes" id="UP000294418">
    <property type="component" value="Chromosome"/>
</dbReference>
<dbReference type="AlphaFoldDB" id="A0A451DDL8"/>
<gene>
    <name evidence="14" type="primary">rfaC</name>
    <name evidence="14" type="ORF">ERCILAFE3058_574</name>
</gene>
<dbReference type="RefSeq" id="WP_157989945.1">
    <property type="nucleotide sequence ID" value="NZ_LR217720.1"/>
</dbReference>
<evidence type="ECO:0000313" key="15">
    <source>
        <dbReference type="Proteomes" id="UP000294418"/>
    </source>
</evidence>
<evidence type="ECO:0000256" key="12">
    <source>
        <dbReference type="ARBA" id="ARBA00044330"/>
    </source>
</evidence>
<dbReference type="InterPro" id="IPR011908">
    <property type="entry name" value="LipoPS_heptosylTferase-I"/>
</dbReference>
<reference evidence="14 15" key="1">
    <citation type="submission" date="2019-02" db="EMBL/GenBank/DDBJ databases">
        <authorList>
            <person name="Manzano-Marin A."/>
            <person name="Manzano-Marin A."/>
        </authorList>
    </citation>
    <scope>NUCLEOTIDE SEQUENCE [LARGE SCALE GENOMIC DNA]</scope>
    <source>
        <strain evidence="14 15">ErCilaricifoliae</strain>
    </source>
</reference>
<comment type="pathway">
    <text evidence="2">Bacterial outer membrane biogenesis; LPS core biosynthesis.</text>
</comment>
<evidence type="ECO:0000256" key="7">
    <source>
        <dbReference type="ARBA" id="ARBA00022985"/>
    </source>
</evidence>
<dbReference type="Pfam" id="PF01075">
    <property type="entry name" value="Glyco_transf_9"/>
    <property type="match status" value="1"/>
</dbReference>
<evidence type="ECO:0000256" key="4">
    <source>
        <dbReference type="ARBA" id="ARBA00022519"/>
    </source>
</evidence>
<dbReference type="PANTHER" id="PTHR30160">
    <property type="entry name" value="TETRAACYLDISACCHARIDE 4'-KINASE-RELATED"/>
    <property type="match status" value="1"/>
</dbReference>
<dbReference type="EC" id="2.4.99.23" evidence="10"/>
<dbReference type="FunFam" id="3.40.50.2000:FF:000106">
    <property type="entry name" value="Lipopolysaccharide heptosyltransferase 1"/>
    <property type="match status" value="1"/>
</dbReference>
<protein>
    <recommendedName>
        <fullName evidence="11">Lipopolysaccharide heptosyltransferase 1</fullName>
        <ecNumber evidence="10">2.4.99.23</ecNumber>
    </recommendedName>
    <alternativeName>
        <fullName evidence="12">ADP-heptose:lipopolysaccharide heptosyltransferase I</fullName>
    </alternativeName>
</protein>